<reference evidence="2 3" key="1">
    <citation type="submission" date="2016-12" db="EMBL/GenBank/DDBJ databases">
        <title>Candidatus Reconcilibacillus cellulovorans genome.</title>
        <authorList>
            <person name="Kolinko S."/>
            <person name="Wu Y.-W."/>
            <person name="Tachea F."/>
            <person name="Denzel E."/>
            <person name="Hiras J."/>
            <person name="Baecker N."/>
            <person name="Chan L.J."/>
            <person name="Eichorst S.A."/>
            <person name="Frey D."/>
            <person name="Adams P.D."/>
            <person name="Pray T."/>
            <person name="Tanjore D."/>
            <person name="Petzold C.J."/>
            <person name="Gladden J.M."/>
            <person name="Simmons B.A."/>
            <person name="Singer S.W."/>
        </authorList>
    </citation>
    <scope>NUCLEOTIDE SEQUENCE [LARGE SCALE GENOMIC DNA]</scope>
    <source>
        <strain evidence="2">JTherm</strain>
    </source>
</reference>
<accession>A0A2A6DZE7</accession>
<proteinExistence type="predicted"/>
<name>A0A2A6DZE7_9BACL</name>
<feature type="transmembrane region" description="Helical" evidence="1">
    <location>
        <begin position="33"/>
        <end position="54"/>
    </location>
</feature>
<keyword evidence="1" id="KW-0812">Transmembrane</keyword>
<gene>
    <name evidence="2" type="ORF">BLM47_10285</name>
</gene>
<comment type="caution">
    <text evidence="2">The sequence shown here is derived from an EMBL/GenBank/DDBJ whole genome shotgun (WGS) entry which is preliminary data.</text>
</comment>
<sequence length="59" mass="6616">MSDHAGYPVYPHYPPYGKPYPHVGKPVYPVYPMYVPTSGIVAVALVLFILLVIATRRWG</sequence>
<protein>
    <submittedName>
        <fullName evidence="2">Uncharacterized protein</fullName>
    </submittedName>
</protein>
<dbReference type="EMBL" id="MOXJ01000025">
    <property type="protein sequence ID" value="PDO09877.1"/>
    <property type="molecule type" value="Genomic_DNA"/>
</dbReference>
<keyword evidence="1" id="KW-1133">Transmembrane helix</keyword>
<keyword evidence="1" id="KW-0472">Membrane</keyword>
<evidence type="ECO:0000313" key="3">
    <source>
        <dbReference type="Proteomes" id="UP000243688"/>
    </source>
</evidence>
<dbReference type="Proteomes" id="UP000243688">
    <property type="component" value="Unassembled WGS sequence"/>
</dbReference>
<evidence type="ECO:0000256" key="1">
    <source>
        <dbReference type="SAM" id="Phobius"/>
    </source>
</evidence>
<organism evidence="2 3">
    <name type="scientific">Candidatus Reconcilbacillus cellulovorans</name>
    <dbReference type="NCBI Taxonomy" id="1906605"/>
    <lineage>
        <taxon>Bacteria</taxon>
        <taxon>Bacillati</taxon>
        <taxon>Bacillota</taxon>
        <taxon>Bacilli</taxon>
        <taxon>Bacillales</taxon>
        <taxon>Paenibacillaceae</taxon>
        <taxon>Candidatus Reconcilbacillus</taxon>
    </lineage>
</organism>
<dbReference type="AlphaFoldDB" id="A0A2A6DZE7"/>
<evidence type="ECO:0000313" key="2">
    <source>
        <dbReference type="EMBL" id="PDO09877.1"/>
    </source>
</evidence>